<dbReference type="GO" id="GO:0110154">
    <property type="term" value="P:RNA decapping"/>
    <property type="evidence" value="ECO:0007669"/>
    <property type="project" value="TreeGrafter"/>
</dbReference>
<dbReference type="PANTHER" id="PTHR42850">
    <property type="entry name" value="METALLOPHOSPHOESTERASE"/>
    <property type="match status" value="1"/>
</dbReference>
<dbReference type="SUPFAM" id="SSF56300">
    <property type="entry name" value="Metallo-dependent phosphatases"/>
    <property type="match status" value="1"/>
</dbReference>
<dbReference type="Gene3D" id="3.60.21.10">
    <property type="match status" value="1"/>
</dbReference>
<keyword evidence="3" id="KW-1185">Reference proteome</keyword>
<dbReference type="eggNOG" id="COG0639">
    <property type="taxonomic scope" value="Bacteria"/>
</dbReference>
<dbReference type="InterPro" id="IPR004843">
    <property type="entry name" value="Calcineurin-like_PHP"/>
</dbReference>
<dbReference type="GO" id="GO:0008803">
    <property type="term" value="F:bis(5'-nucleosyl)-tetraphosphatase (symmetrical) activity"/>
    <property type="evidence" value="ECO:0007669"/>
    <property type="project" value="TreeGrafter"/>
</dbReference>
<dbReference type="Pfam" id="PF00149">
    <property type="entry name" value="Metallophos"/>
    <property type="match status" value="1"/>
</dbReference>
<proteinExistence type="predicted"/>
<dbReference type="InterPro" id="IPR029052">
    <property type="entry name" value="Metallo-depent_PP-like"/>
</dbReference>
<dbReference type="GeneID" id="87107271"/>
<evidence type="ECO:0000313" key="3">
    <source>
        <dbReference type="Proteomes" id="UP000002881"/>
    </source>
</evidence>
<gene>
    <name evidence="2" type="ORF">Theba_1467</name>
</gene>
<evidence type="ECO:0000259" key="1">
    <source>
        <dbReference type="PROSITE" id="PS00125"/>
    </source>
</evidence>
<reference evidence="2 3" key="1">
    <citation type="journal article" date="2012" name="Genome Biol. Evol.">
        <title>Genome Sequence of the Mesophilic Thermotogales Bacterium Mesotoga prima MesG1.Ag.4.2 Reveals the Largest Thermotogales Genome To Date.</title>
        <authorList>
            <person name="Zhaxybayeva O."/>
            <person name="Swithers K.S."/>
            <person name="Foght J."/>
            <person name="Green A.G."/>
            <person name="Bruce D."/>
            <person name="Detter C."/>
            <person name="Han S."/>
            <person name="Teshima H."/>
            <person name="Han J."/>
            <person name="Woyke T."/>
            <person name="Pitluck S."/>
            <person name="Nolan M."/>
            <person name="Ivanova N."/>
            <person name="Pati A."/>
            <person name="Land M.L."/>
            <person name="Dlutek M."/>
            <person name="Doolittle W.F."/>
            <person name="Noll K.M."/>
            <person name="Nesbo C.L."/>
        </authorList>
    </citation>
    <scope>NUCLEOTIDE SEQUENCE [LARGE SCALE GENOMIC DNA]</scope>
    <source>
        <strain evidence="3">mesG1.Ag.4.2</strain>
    </source>
</reference>
<dbReference type="KEGG" id="mpg:Theba_1467"/>
<sequence>MTYAIGDIHGCLSPLKRLISALDLKDDDSLVFIGDYVDRGPNPRGVIDFLIALSANYECHFIRGNHEQMFLDYLNGVQGSTIWAYNGMETTIRSYGTIRSIPEYHIEFLNNTVLYYEEKSFIFVHAGVRPGIPLKKQDPKDLLWIREPFLESSYPIKGRTVVYGHTPLISGPLIQEGKIGIDTGCVYGGFLTAYRVDDNFYLSERL</sequence>
<organism evidence="2 3">
    <name type="scientific">Mesotoga prima MesG1.Ag.4.2</name>
    <dbReference type="NCBI Taxonomy" id="660470"/>
    <lineage>
        <taxon>Bacteria</taxon>
        <taxon>Thermotogati</taxon>
        <taxon>Thermotogota</taxon>
        <taxon>Thermotogae</taxon>
        <taxon>Kosmotogales</taxon>
        <taxon>Kosmotogaceae</taxon>
        <taxon>Mesotoga</taxon>
    </lineage>
</organism>
<dbReference type="GO" id="GO:0005737">
    <property type="term" value="C:cytoplasm"/>
    <property type="evidence" value="ECO:0007669"/>
    <property type="project" value="TreeGrafter"/>
</dbReference>
<dbReference type="RefSeq" id="WP_014731086.1">
    <property type="nucleotide sequence ID" value="NC_017934.1"/>
</dbReference>
<dbReference type="InterPro" id="IPR006186">
    <property type="entry name" value="Ser/Thr-sp_prot-phosphatase"/>
</dbReference>
<accession>I2F5E9</accession>
<dbReference type="HOGENOM" id="CLU_023125_4_0_0"/>
<keyword evidence="2" id="KW-0378">Hydrolase</keyword>
<dbReference type="PRINTS" id="PR00114">
    <property type="entry name" value="STPHPHTASE"/>
</dbReference>
<dbReference type="PROSITE" id="PS00125">
    <property type="entry name" value="SER_THR_PHOSPHATASE"/>
    <property type="match status" value="1"/>
</dbReference>
<protein>
    <submittedName>
        <fullName evidence="2">Putative phosphohydrolase</fullName>
    </submittedName>
</protein>
<name>I2F5E9_9BACT</name>
<dbReference type="InterPro" id="IPR050126">
    <property type="entry name" value="Ap4A_hydrolase"/>
</dbReference>
<dbReference type="AlphaFoldDB" id="I2F5E9"/>
<feature type="domain" description="Serine/threonine specific protein phosphatases" evidence="1">
    <location>
        <begin position="62"/>
        <end position="67"/>
    </location>
</feature>
<dbReference type="CDD" id="cd00144">
    <property type="entry name" value="MPP_PPP_family"/>
    <property type="match status" value="1"/>
</dbReference>
<dbReference type="Proteomes" id="UP000002881">
    <property type="component" value="Chromosome"/>
</dbReference>
<dbReference type="GO" id="GO:0016791">
    <property type="term" value="F:phosphatase activity"/>
    <property type="evidence" value="ECO:0007669"/>
    <property type="project" value="TreeGrafter"/>
</dbReference>
<evidence type="ECO:0000313" key="2">
    <source>
        <dbReference type="EMBL" id="AFK07152.1"/>
    </source>
</evidence>
<dbReference type="EMBL" id="CP003532">
    <property type="protein sequence ID" value="AFK07152.1"/>
    <property type="molecule type" value="Genomic_DNA"/>
</dbReference>
<dbReference type="PANTHER" id="PTHR42850:SF4">
    <property type="entry name" value="ZINC-DEPENDENT ENDOPOLYPHOSPHATASE"/>
    <property type="match status" value="1"/>
</dbReference>
<dbReference type="STRING" id="660470.Theba_1467"/>